<evidence type="ECO:0000256" key="31">
    <source>
        <dbReference type="ARBA" id="ARBA00049320"/>
    </source>
</evidence>
<keyword evidence="9" id="KW-0732">Signal</keyword>
<keyword evidence="16" id="KW-0325">Glycoprotein</keyword>
<comment type="similarity">
    <text evidence="3">Belongs to the nucleotide pyrophosphatase/phosphodiesterase family.</text>
</comment>
<comment type="catalytic activity">
    <reaction evidence="29">
        <text>sn-glycerol 3-phosphocholine + H2O = phosphocholine + glycerol + H(+)</text>
        <dbReference type="Rhea" id="RHEA:19545"/>
        <dbReference type="ChEBI" id="CHEBI:15377"/>
        <dbReference type="ChEBI" id="CHEBI:15378"/>
        <dbReference type="ChEBI" id="CHEBI:16870"/>
        <dbReference type="ChEBI" id="CHEBI:17754"/>
        <dbReference type="ChEBI" id="CHEBI:295975"/>
        <dbReference type="EC" id="3.1.4.38"/>
    </reaction>
    <physiologicalReaction direction="left-to-right" evidence="29">
        <dbReference type="Rhea" id="RHEA:19546"/>
    </physiologicalReaction>
</comment>
<evidence type="ECO:0000256" key="27">
    <source>
        <dbReference type="ARBA" id="ARBA00048209"/>
    </source>
</evidence>
<proteinExistence type="inferred from homology"/>
<reference evidence="33" key="1">
    <citation type="submission" date="2011-08" db="EMBL/GenBank/DDBJ databases">
        <authorList>
            <person name="Rombauts S."/>
        </authorList>
    </citation>
    <scope>NUCLEOTIDE SEQUENCE</scope>
    <source>
        <strain evidence="33">London</strain>
    </source>
</reference>
<evidence type="ECO:0000256" key="25">
    <source>
        <dbReference type="ARBA" id="ARBA00047600"/>
    </source>
</evidence>
<keyword evidence="33" id="KW-1185">Reference proteome</keyword>
<comment type="cofactor">
    <cofactor evidence="1">
        <name>Zn(2+)</name>
        <dbReference type="ChEBI" id="CHEBI:29105"/>
    </cofactor>
</comment>
<dbReference type="GO" id="GO:0046872">
    <property type="term" value="F:metal ion binding"/>
    <property type="evidence" value="ECO:0007669"/>
    <property type="project" value="UniProtKB-KW"/>
</dbReference>
<dbReference type="Pfam" id="PF01663">
    <property type="entry name" value="Phosphodiest"/>
    <property type="match status" value="1"/>
</dbReference>
<evidence type="ECO:0000256" key="5">
    <source>
        <dbReference type="ARBA" id="ARBA00022475"/>
    </source>
</evidence>
<dbReference type="InterPro" id="IPR002591">
    <property type="entry name" value="Phosphodiest/P_Trfase"/>
</dbReference>
<evidence type="ECO:0000256" key="26">
    <source>
        <dbReference type="ARBA" id="ARBA00047779"/>
    </source>
</evidence>
<comment type="catalytic activity">
    <reaction evidence="27">
        <text>1-hexadecanoyl-sn-glycero-3-phosphocholine + H2O = 1-hexadecanoyl-sn-glycerol + phosphocholine + H(+)</text>
        <dbReference type="Rhea" id="RHEA:41119"/>
        <dbReference type="ChEBI" id="CHEBI:15377"/>
        <dbReference type="ChEBI" id="CHEBI:15378"/>
        <dbReference type="ChEBI" id="CHEBI:72998"/>
        <dbReference type="ChEBI" id="CHEBI:75542"/>
        <dbReference type="ChEBI" id="CHEBI:295975"/>
    </reaction>
    <physiologicalReaction direction="left-to-right" evidence="27">
        <dbReference type="Rhea" id="RHEA:41120"/>
    </physiologicalReaction>
</comment>
<dbReference type="InterPro" id="IPR017850">
    <property type="entry name" value="Alkaline_phosphatase_core_sf"/>
</dbReference>
<evidence type="ECO:0000313" key="33">
    <source>
        <dbReference type="Proteomes" id="UP000015104"/>
    </source>
</evidence>
<evidence type="ECO:0000256" key="22">
    <source>
        <dbReference type="ARBA" id="ARBA00047322"/>
    </source>
</evidence>
<evidence type="ECO:0000256" key="16">
    <source>
        <dbReference type="ARBA" id="ARBA00023180"/>
    </source>
</evidence>
<evidence type="ECO:0000256" key="20">
    <source>
        <dbReference type="ARBA" id="ARBA00046203"/>
    </source>
</evidence>
<evidence type="ECO:0000256" key="24">
    <source>
        <dbReference type="ARBA" id="ARBA00047494"/>
    </source>
</evidence>
<dbReference type="PANTHER" id="PTHR10151:SF66">
    <property type="entry name" value="GLYCEROPHOSPHOCHOLINE CHOLINEPHOSPHODIESTERASE ENPP6"/>
    <property type="match status" value="1"/>
</dbReference>
<evidence type="ECO:0000256" key="3">
    <source>
        <dbReference type="ARBA" id="ARBA00010594"/>
    </source>
</evidence>
<evidence type="ECO:0000256" key="1">
    <source>
        <dbReference type="ARBA" id="ARBA00001947"/>
    </source>
</evidence>
<evidence type="ECO:0000313" key="32">
    <source>
        <dbReference type="EnsemblMetazoa" id="tetur04g02410.1"/>
    </source>
</evidence>
<evidence type="ECO:0000256" key="19">
    <source>
        <dbReference type="ARBA" id="ARBA00032556"/>
    </source>
</evidence>
<dbReference type="HOGENOM" id="CLU_017594_1_0_1"/>
<dbReference type="GO" id="GO:0047390">
    <property type="term" value="F:glycerophosphocholine cholinephosphodiesterase activity"/>
    <property type="evidence" value="ECO:0007669"/>
    <property type="project" value="UniProtKB-EC"/>
</dbReference>
<keyword evidence="11" id="KW-0862">Zinc</keyword>
<keyword evidence="12" id="KW-0442">Lipid degradation</keyword>
<evidence type="ECO:0000256" key="30">
    <source>
        <dbReference type="ARBA" id="ARBA00049092"/>
    </source>
</evidence>
<dbReference type="eggNOG" id="KOG2645">
    <property type="taxonomic scope" value="Eukaryota"/>
</dbReference>
<comment type="subcellular location">
    <subcellularLocation>
        <location evidence="2">Cell membrane</location>
        <topology evidence="2">Lipid-anchor</topology>
        <topology evidence="2">GPI-anchor</topology>
    </subcellularLocation>
</comment>
<keyword evidence="13" id="KW-0443">Lipid metabolism</keyword>
<keyword evidence="17" id="KW-0449">Lipoprotein</keyword>
<dbReference type="PANTHER" id="PTHR10151">
    <property type="entry name" value="ECTONUCLEOTIDE PYROPHOSPHATASE/PHOSPHODIESTERASE"/>
    <property type="match status" value="1"/>
</dbReference>
<evidence type="ECO:0000256" key="23">
    <source>
        <dbReference type="ARBA" id="ARBA00047482"/>
    </source>
</evidence>
<evidence type="ECO:0000256" key="13">
    <source>
        <dbReference type="ARBA" id="ARBA00023098"/>
    </source>
</evidence>
<evidence type="ECO:0000256" key="14">
    <source>
        <dbReference type="ARBA" id="ARBA00023136"/>
    </source>
</evidence>
<evidence type="ECO:0000256" key="8">
    <source>
        <dbReference type="ARBA" id="ARBA00022723"/>
    </source>
</evidence>
<comment type="catalytic activity">
    <reaction evidence="21">
        <text>1-dodecanoyl-sn-glycero-3-phosphocholine + H2O = 1-dodecanoyl-sn-glycerol + phosphocholine + H(+)</text>
        <dbReference type="Rhea" id="RHEA:41127"/>
        <dbReference type="ChEBI" id="CHEBI:15377"/>
        <dbReference type="ChEBI" id="CHEBI:15378"/>
        <dbReference type="ChEBI" id="CHEBI:74966"/>
        <dbReference type="ChEBI" id="CHEBI:75529"/>
        <dbReference type="ChEBI" id="CHEBI:295975"/>
    </reaction>
    <physiologicalReaction direction="left-to-right" evidence="21">
        <dbReference type="Rhea" id="RHEA:41128"/>
    </physiologicalReaction>
</comment>
<keyword evidence="7" id="KW-0336">GPI-anchor</keyword>
<dbReference type="EC" id="3.1.4.38" evidence="4"/>
<dbReference type="GO" id="GO:0016042">
    <property type="term" value="P:lipid catabolic process"/>
    <property type="evidence" value="ECO:0007669"/>
    <property type="project" value="UniProtKB-KW"/>
</dbReference>
<keyword evidence="8" id="KW-0479">Metal-binding</keyword>
<evidence type="ECO:0000256" key="12">
    <source>
        <dbReference type="ARBA" id="ARBA00022963"/>
    </source>
</evidence>
<reference evidence="32" key="2">
    <citation type="submission" date="2015-06" db="UniProtKB">
        <authorList>
            <consortium name="EnsemblMetazoa"/>
        </authorList>
    </citation>
    <scope>IDENTIFICATION</scope>
</reference>
<evidence type="ECO:0000256" key="21">
    <source>
        <dbReference type="ARBA" id="ARBA00047290"/>
    </source>
</evidence>
<keyword evidence="10" id="KW-0378">Hydrolase</keyword>
<comment type="catalytic activity">
    <reaction evidence="25">
        <text>a 1-acyl-sn-glycero-3-phosphocholine + H2O = a 1-acyl-sn-glycerol + phosphocholine + H(+)</text>
        <dbReference type="Rhea" id="RHEA:44720"/>
        <dbReference type="ChEBI" id="CHEBI:15377"/>
        <dbReference type="ChEBI" id="CHEBI:15378"/>
        <dbReference type="ChEBI" id="CHEBI:58168"/>
        <dbReference type="ChEBI" id="CHEBI:64683"/>
        <dbReference type="ChEBI" id="CHEBI:295975"/>
    </reaction>
    <physiologicalReaction direction="left-to-right" evidence="25">
        <dbReference type="Rhea" id="RHEA:44721"/>
    </physiologicalReaction>
</comment>
<comment type="catalytic activity">
    <reaction evidence="26">
        <text>1-tetradecanoyl-sn-glycero-3-phosphocholine + H2O = 1-tetradecanoyl-sn-glycerol + phosphocholine + H(+)</text>
        <dbReference type="Rhea" id="RHEA:40999"/>
        <dbReference type="ChEBI" id="CHEBI:15377"/>
        <dbReference type="ChEBI" id="CHEBI:15378"/>
        <dbReference type="ChEBI" id="CHEBI:64489"/>
        <dbReference type="ChEBI" id="CHEBI:75536"/>
        <dbReference type="ChEBI" id="CHEBI:295975"/>
    </reaction>
    <physiologicalReaction direction="left-to-right" evidence="26">
        <dbReference type="Rhea" id="RHEA:41000"/>
    </physiologicalReaction>
</comment>
<comment type="catalytic activity">
    <reaction evidence="31">
        <text>1-(5Z,8Z,11Z,14Z-eicosatetraenoyl)-sn-glycero-3-phosphocholine + H2O = 1-(5Z,8Z,11Z,14Z-eicosatetraenoyl)-sn-glycerol + phosphocholine + H(+)</text>
        <dbReference type="Rhea" id="RHEA:41003"/>
        <dbReference type="ChEBI" id="CHEBI:15377"/>
        <dbReference type="ChEBI" id="CHEBI:15378"/>
        <dbReference type="ChEBI" id="CHEBI:34071"/>
        <dbReference type="ChEBI" id="CHEBI:74344"/>
        <dbReference type="ChEBI" id="CHEBI:295975"/>
    </reaction>
    <physiologicalReaction direction="left-to-right" evidence="31">
        <dbReference type="Rhea" id="RHEA:41004"/>
    </physiologicalReaction>
</comment>
<comment type="catalytic activity">
    <reaction evidence="30">
        <text>1-(9Z,12Z)-octadecadienoyl-sn-glycero-3-phosphocholine + H2O = 1-(9Z,12Z-octadecadienoyl)-sn-glycerol + phosphocholine + H(+)</text>
        <dbReference type="Rhea" id="RHEA:41115"/>
        <dbReference type="ChEBI" id="CHEBI:15377"/>
        <dbReference type="ChEBI" id="CHEBI:15378"/>
        <dbReference type="ChEBI" id="CHEBI:28733"/>
        <dbReference type="ChEBI" id="CHEBI:75561"/>
        <dbReference type="ChEBI" id="CHEBI:295975"/>
    </reaction>
    <physiologicalReaction direction="left-to-right" evidence="30">
        <dbReference type="Rhea" id="RHEA:41116"/>
    </physiologicalReaction>
</comment>
<comment type="function">
    <text evidence="20">Choline-specific glycerophosphodiesterase that hydrolyzes glycerophosphocholine (GPC) and lysophosphatidylcholine (LPC) and contributes to supplying choline to the cells. Has a preference for LPC with short (12:0 and 14:0) or polyunsaturated (18:2 and 20:4) fatty acids. In vitro, hydrolyzes only choline-containing lysophospholipids, such as sphingosylphosphorylcholine (SPC), platelet-activating factor (PAF) and lysoPAF, but not other lysophospholipids.</text>
</comment>
<dbReference type="Proteomes" id="UP000015104">
    <property type="component" value="Unassembled WGS sequence"/>
</dbReference>
<name>T1K1S1_TETUR</name>
<comment type="catalytic activity">
    <reaction evidence="24">
        <text>a 1-O-alkyl-sn-glycero-3-phosphocholine + H2O = a 1-O-alkyl-sn-glycerol + phosphocholine + H(+)</text>
        <dbReference type="Rhea" id="RHEA:36083"/>
        <dbReference type="ChEBI" id="CHEBI:15377"/>
        <dbReference type="ChEBI" id="CHEBI:15378"/>
        <dbReference type="ChEBI" id="CHEBI:15850"/>
        <dbReference type="ChEBI" id="CHEBI:30909"/>
        <dbReference type="ChEBI" id="CHEBI:295975"/>
    </reaction>
    <physiologicalReaction direction="left-to-right" evidence="24">
        <dbReference type="Rhea" id="RHEA:36084"/>
    </physiologicalReaction>
</comment>
<keyword evidence="6" id="KW-0597">Phosphoprotein</keyword>
<evidence type="ECO:0000256" key="4">
    <source>
        <dbReference type="ARBA" id="ARBA00012318"/>
    </source>
</evidence>
<evidence type="ECO:0000256" key="15">
    <source>
        <dbReference type="ARBA" id="ARBA00023157"/>
    </source>
</evidence>
<evidence type="ECO:0000256" key="10">
    <source>
        <dbReference type="ARBA" id="ARBA00022801"/>
    </source>
</evidence>
<evidence type="ECO:0000256" key="2">
    <source>
        <dbReference type="ARBA" id="ARBA00004609"/>
    </source>
</evidence>
<evidence type="ECO:0000256" key="18">
    <source>
        <dbReference type="ARBA" id="ARBA00031167"/>
    </source>
</evidence>
<dbReference type="SUPFAM" id="SSF53649">
    <property type="entry name" value="Alkaline phosphatase-like"/>
    <property type="match status" value="1"/>
</dbReference>
<protein>
    <recommendedName>
        <fullName evidence="4">glycerophosphocholine cholinephosphodiesterase</fullName>
        <ecNumber evidence="4">3.1.4.38</ecNumber>
    </recommendedName>
    <alternativeName>
        <fullName evidence="19">Choline-specific glycerophosphodiester phosphodiesterase</fullName>
    </alternativeName>
    <alternativeName>
        <fullName evidence="18">Ectonucleotide pyrophosphatase/phosphodiesterase family member 6</fullName>
    </alternativeName>
</protein>
<evidence type="ECO:0000256" key="29">
    <source>
        <dbReference type="ARBA" id="ARBA00048703"/>
    </source>
</evidence>
<evidence type="ECO:0000256" key="28">
    <source>
        <dbReference type="ARBA" id="ARBA00048234"/>
    </source>
</evidence>
<dbReference type="Gene3D" id="3.30.1360.180">
    <property type="match status" value="1"/>
</dbReference>
<keyword evidence="15" id="KW-1015">Disulfide bond</keyword>
<organism evidence="32 33">
    <name type="scientific">Tetranychus urticae</name>
    <name type="common">Two-spotted spider mite</name>
    <dbReference type="NCBI Taxonomy" id="32264"/>
    <lineage>
        <taxon>Eukaryota</taxon>
        <taxon>Metazoa</taxon>
        <taxon>Ecdysozoa</taxon>
        <taxon>Arthropoda</taxon>
        <taxon>Chelicerata</taxon>
        <taxon>Arachnida</taxon>
        <taxon>Acari</taxon>
        <taxon>Acariformes</taxon>
        <taxon>Trombidiformes</taxon>
        <taxon>Prostigmata</taxon>
        <taxon>Eleutherengona</taxon>
        <taxon>Raphignathae</taxon>
        <taxon>Tetranychoidea</taxon>
        <taxon>Tetranychidae</taxon>
        <taxon>Tetranychus</taxon>
    </lineage>
</organism>
<comment type="catalytic activity">
    <reaction evidence="22">
        <text>1-(9Z-octadecenoyl)-sn-glycero-3-phosphocholine + H2O = 1-(9Z-octadecenoyl)-sn-glycerol + phosphocholine + H(+)</text>
        <dbReference type="Rhea" id="RHEA:41091"/>
        <dbReference type="ChEBI" id="CHEBI:15377"/>
        <dbReference type="ChEBI" id="CHEBI:15378"/>
        <dbReference type="ChEBI" id="CHEBI:28610"/>
        <dbReference type="ChEBI" id="CHEBI:75757"/>
        <dbReference type="ChEBI" id="CHEBI:295975"/>
    </reaction>
    <physiologicalReaction direction="left-to-right" evidence="22">
        <dbReference type="Rhea" id="RHEA:41092"/>
    </physiologicalReaction>
</comment>
<dbReference type="AlphaFoldDB" id="T1K1S1"/>
<evidence type="ECO:0000256" key="6">
    <source>
        <dbReference type="ARBA" id="ARBA00022553"/>
    </source>
</evidence>
<dbReference type="EMBL" id="CAEY01001356">
    <property type="status" value="NOT_ANNOTATED_CDS"/>
    <property type="molecule type" value="Genomic_DNA"/>
</dbReference>
<comment type="catalytic activity">
    <reaction evidence="28">
        <text>sphing-4-enine-phosphocholine + H2O = sphing-4-enine + phosphocholine + H(+)</text>
        <dbReference type="Rhea" id="RHEA:41095"/>
        <dbReference type="ChEBI" id="CHEBI:15377"/>
        <dbReference type="ChEBI" id="CHEBI:15378"/>
        <dbReference type="ChEBI" id="CHEBI:57756"/>
        <dbReference type="ChEBI" id="CHEBI:58906"/>
        <dbReference type="ChEBI" id="CHEBI:295975"/>
    </reaction>
    <physiologicalReaction direction="left-to-right" evidence="28">
        <dbReference type="Rhea" id="RHEA:41096"/>
    </physiologicalReaction>
</comment>
<evidence type="ECO:0000256" key="7">
    <source>
        <dbReference type="ARBA" id="ARBA00022622"/>
    </source>
</evidence>
<sequence>MDTSPIIKVAAFIKPLQSHYLLTSNPLSKVTSKQSAGTQVGSVKKLVTISKSKKPNKQKVILILADGVRYDYIKDPNLKGIQRMARNGVKAEYVQPIFPSNSYPNWYTIVTGLYAESHGMIQNFMYDPVENDTFLMSPHPNASHPHWWSMADPLWTTAEKQGVKTAVFWWDGCQVEIRNTTPSMCLEYQSYWTWPTVQNDTLDACDEILDNFEKDDWGLALVYFEAVDANGHAWGSESSARIEAMKDLDQVITRLQDGIESRKMTDLVNIVLVSDHGMVTVIEENGEQNAKVIEIETIVDPNDIVVMFDRGTTSMLLPVKGKEQKVLDDLKKASPAGLRFYAKSDIPIKYHFKNNRRVSPILLVAEKGYFVRGFTDYGKTKPLPDIVYSGHHGYDPYAVKEMRTIMLATGPGLRKGYTSPPLMMTDHYNLVCHLLDINAQPNNGSWLRIEGMLAEESSQRHSSLWPTSQANHVSQSNYLSALTLITLFLILCRHL</sequence>
<evidence type="ECO:0000256" key="17">
    <source>
        <dbReference type="ARBA" id="ARBA00023288"/>
    </source>
</evidence>
<evidence type="ECO:0000256" key="9">
    <source>
        <dbReference type="ARBA" id="ARBA00022729"/>
    </source>
</evidence>
<dbReference type="Gene3D" id="3.40.720.10">
    <property type="entry name" value="Alkaline Phosphatase, subunit A"/>
    <property type="match status" value="1"/>
</dbReference>
<dbReference type="EnsemblMetazoa" id="tetur04g02410.1">
    <property type="protein sequence ID" value="tetur04g02410.1"/>
    <property type="gene ID" value="tetur04g02410"/>
</dbReference>
<accession>T1K1S1</accession>
<dbReference type="CDD" id="cd16018">
    <property type="entry name" value="Enpp"/>
    <property type="match status" value="1"/>
</dbReference>
<evidence type="ECO:0000256" key="11">
    <source>
        <dbReference type="ARBA" id="ARBA00022833"/>
    </source>
</evidence>
<comment type="catalytic activity">
    <reaction evidence="23">
        <text>glycero-2-phosphocholine + H2O = phosphocholine + glycerol + H(+)</text>
        <dbReference type="Rhea" id="RHEA:61684"/>
        <dbReference type="ChEBI" id="CHEBI:15377"/>
        <dbReference type="ChEBI" id="CHEBI:15378"/>
        <dbReference type="ChEBI" id="CHEBI:17754"/>
        <dbReference type="ChEBI" id="CHEBI:144950"/>
        <dbReference type="ChEBI" id="CHEBI:295975"/>
    </reaction>
    <physiologicalReaction direction="left-to-right" evidence="23">
        <dbReference type="Rhea" id="RHEA:61685"/>
    </physiologicalReaction>
</comment>
<keyword evidence="14" id="KW-0472">Membrane</keyword>
<keyword evidence="5" id="KW-1003">Cell membrane</keyword>
<dbReference type="GO" id="GO:0098552">
    <property type="term" value="C:side of membrane"/>
    <property type="evidence" value="ECO:0007669"/>
    <property type="project" value="UniProtKB-KW"/>
</dbReference>
<dbReference type="GO" id="GO:0005886">
    <property type="term" value="C:plasma membrane"/>
    <property type="evidence" value="ECO:0007669"/>
    <property type="project" value="UniProtKB-SubCell"/>
</dbReference>